<evidence type="ECO:0000313" key="3">
    <source>
        <dbReference type="Proteomes" id="UP000030011"/>
    </source>
</evidence>
<reference evidence="2 3" key="1">
    <citation type="submission" date="2013-08" db="EMBL/GenBank/DDBJ databases">
        <title>The genome sequence of Knoellia subterranea.</title>
        <authorList>
            <person name="Zhu W."/>
            <person name="Wang G."/>
        </authorList>
    </citation>
    <scope>NUCLEOTIDE SEQUENCE [LARGE SCALE GENOMIC DNA]</scope>
    <source>
        <strain evidence="2 3">KCTC 19937</strain>
    </source>
</reference>
<comment type="caution">
    <text evidence="2">The sequence shown here is derived from an EMBL/GenBank/DDBJ whole genome shotgun (WGS) entry which is preliminary data.</text>
</comment>
<dbReference type="Proteomes" id="UP000030011">
    <property type="component" value="Unassembled WGS sequence"/>
</dbReference>
<feature type="region of interest" description="Disordered" evidence="1">
    <location>
        <begin position="858"/>
        <end position="914"/>
    </location>
</feature>
<dbReference type="STRING" id="1385521.N803_14185"/>
<dbReference type="EMBL" id="AVPK01000005">
    <property type="protein sequence ID" value="KGN37510.1"/>
    <property type="molecule type" value="Genomic_DNA"/>
</dbReference>
<proteinExistence type="predicted"/>
<evidence type="ECO:0000256" key="1">
    <source>
        <dbReference type="SAM" id="MobiDB-lite"/>
    </source>
</evidence>
<dbReference type="OrthoDB" id="3754030at2"/>
<keyword evidence="3" id="KW-1185">Reference proteome</keyword>
<accession>A0A0A0JJF8</accession>
<name>A0A0A0JJF8_9MICO</name>
<evidence type="ECO:0000313" key="2">
    <source>
        <dbReference type="EMBL" id="KGN37510.1"/>
    </source>
</evidence>
<dbReference type="AlphaFoldDB" id="A0A0A0JJF8"/>
<gene>
    <name evidence="2" type="ORF">N803_14185</name>
</gene>
<protein>
    <submittedName>
        <fullName evidence="2">Uncharacterized protein</fullName>
    </submittedName>
</protein>
<dbReference type="eggNOG" id="ENOG502Z8UM">
    <property type="taxonomic scope" value="Bacteria"/>
</dbReference>
<organism evidence="2 3">
    <name type="scientific">Knoellia subterranea KCTC 19937</name>
    <dbReference type="NCBI Taxonomy" id="1385521"/>
    <lineage>
        <taxon>Bacteria</taxon>
        <taxon>Bacillati</taxon>
        <taxon>Actinomycetota</taxon>
        <taxon>Actinomycetes</taxon>
        <taxon>Micrococcales</taxon>
        <taxon>Intrasporangiaceae</taxon>
        <taxon>Knoellia</taxon>
    </lineage>
</organism>
<sequence length="914" mass="98092">MGNLATGGGSSAVAASAHAGCERFRHTDPMLTGKSRRALAADLDKPDTSAGIPEARFMRAMVFERLVRDEKFVSELLTTTVGTLGLTRPPGVRRADGKVTEAATALALSQAHLKAVHQGEATMITGLAVPYPGIHASVGATPVKPDFAVVAPRRSEDGGVAEADGDAPIIGSWLVMGDAKDYERVRSRIDDQRMLKGFLQVALGAEAARAWASLPDGMKVHRSGALAVPRNSFLQPVAVVERLDDHCIEVMERAAERQALLADSSVTWPVASEDVASFVEHLELTFDPAACVSCALFNYCRSQVRDSAEPVSRLIEIGVRPELRPSLLGLIDGSGEVKDDPESLAATVMATIDGLPSSTGQLRTDPVGLPGTISVVLAKSDAAALGVHGIGIQRVAADGVEPWKFEIFDNPQAPATRLAVMAALGTALDAALLESSANGSEDSAAVHIVLPDAATADLLVSIADSLAGVELSRLRWERDLEQGRKALTWGGEPATVPEALTDHQRLAVSFLLDQDRSRAMTLRWLLIDLRAVMKRHFAVGGPLVDHGRLDYLVTWASATAPLEHREISDGIADSPHTPGARLTNDRSDAIHRAARRGGDTAYEELVTEELTYKAEVMDCAAGVLERLPESKLRPVNQALEATAQQVWRRRRDLHASDLVRFGRVAWFWRNNQVDAIDADSKCAVQLAALGNAHTLRDLALNAGTREVAFAEVTSTTPLRLAPKSRRFTDGTTIAMLQHEEDLAVEADATTLKVQAGSFKFGQLSVGPLEADDQTTTDGSFAWLPKIAPVVSVGDRLVVADMAWFGGSFKSGHELAVTRPGPDRTSAPKPDCHDGSYAATPDEHRWCCRSHEDAEAEYSDELAERRERGELNPQAWPPLLDFDQFDTAADGTPTGDHDETVAMDAAADLTPDDLD</sequence>